<protein>
    <submittedName>
        <fullName evidence="1">Uncharacterized protein</fullName>
    </submittedName>
</protein>
<dbReference type="AlphaFoldDB" id="A0A6C0K9V4"/>
<accession>A0A6C0K9V4</accession>
<organism evidence="1">
    <name type="scientific">viral metagenome</name>
    <dbReference type="NCBI Taxonomy" id="1070528"/>
    <lineage>
        <taxon>unclassified sequences</taxon>
        <taxon>metagenomes</taxon>
        <taxon>organismal metagenomes</taxon>
    </lineage>
</organism>
<sequence length="113" mass="12823">MITTLWFVFQLRGGDILNCCIATTERQQAVERLTEVAESNLDDDTTWCRLTRIYYGGALNSGTKLHLAVALDPIAGCTESLDLVHVVDQFEMLPQEVRDDENEKYWVDDIIVS</sequence>
<proteinExistence type="predicted"/>
<evidence type="ECO:0000313" key="1">
    <source>
        <dbReference type="EMBL" id="QHU13038.1"/>
    </source>
</evidence>
<dbReference type="EMBL" id="MN740813">
    <property type="protein sequence ID" value="QHU13038.1"/>
    <property type="molecule type" value="Genomic_DNA"/>
</dbReference>
<name>A0A6C0K9V4_9ZZZZ</name>
<reference evidence="1" key="1">
    <citation type="journal article" date="2020" name="Nature">
        <title>Giant virus diversity and host interactions through global metagenomics.</title>
        <authorList>
            <person name="Schulz F."/>
            <person name="Roux S."/>
            <person name="Paez-Espino D."/>
            <person name="Jungbluth S."/>
            <person name="Walsh D.A."/>
            <person name="Denef V.J."/>
            <person name="McMahon K.D."/>
            <person name="Konstantinidis K.T."/>
            <person name="Eloe-Fadrosh E.A."/>
            <person name="Kyrpides N.C."/>
            <person name="Woyke T."/>
        </authorList>
    </citation>
    <scope>NUCLEOTIDE SEQUENCE</scope>
    <source>
        <strain evidence="1">GVMAG-S-1101176-114</strain>
    </source>
</reference>